<dbReference type="InterPro" id="IPR050464">
    <property type="entry name" value="Zeta_carotene_desat/Oxidored"/>
</dbReference>
<gene>
    <name evidence="1" type="ORF">AX018_1005101</name>
</gene>
<dbReference type="Pfam" id="PF13450">
    <property type="entry name" value="NAD_binding_8"/>
    <property type="match status" value="1"/>
</dbReference>
<comment type="caution">
    <text evidence="1">The sequence shown here is derived from an EMBL/GenBank/DDBJ whole genome shotgun (WGS) entry which is preliminary data.</text>
</comment>
<dbReference type="InterPro" id="IPR036188">
    <property type="entry name" value="FAD/NAD-bd_sf"/>
</dbReference>
<protein>
    <submittedName>
        <fullName evidence="1">Putative NAD(P)-binding protein</fullName>
    </submittedName>
</protein>
<dbReference type="RefSeq" id="WP_170146177.1">
    <property type="nucleotide sequence ID" value="NZ_CBCSGC010000138.1"/>
</dbReference>
<evidence type="ECO:0000313" key="2">
    <source>
        <dbReference type="Proteomes" id="UP000248856"/>
    </source>
</evidence>
<dbReference type="SUPFAM" id="SSF51905">
    <property type="entry name" value="FAD/NAD(P)-binding domain"/>
    <property type="match status" value="1"/>
</dbReference>
<dbReference type="Proteomes" id="UP000248856">
    <property type="component" value="Unassembled WGS sequence"/>
</dbReference>
<dbReference type="Gene3D" id="3.50.50.60">
    <property type="entry name" value="FAD/NAD(P)-binding domain"/>
    <property type="match status" value="1"/>
</dbReference>
<reference evidence="1 2" key="1">
    <citation type="submission" date="2018-06" db="EMBL/GenBank/DDBJ databases">
        <title>Genomic Encyclopedia of Archaeal and Bacterial Type Strains, Phase II (KMG-II): from individual species to whole genera.</title>
        <authorList>
            <person name="Goeker M."/>
        </authorList>
    </citation>
    <scope>NUCLEOTIDE SEQUENCE [LARGE SCALE GENOMIC DNA]</scope>
    <source>
        <strain evidence="1 2">CFPB 3232</strain>
    </source>
</reference>
<proteinExistence type="predicted"/>
<dbReference type="EMBL" id="QLTA01000005">
    <property type="protein sequence ID" value="RAR85470.1"/>
    <property type="molecule type" value="Genomic_DNA"/>
</dbReference>
<organism evidence="1 2">
    <name type="scientific">Paracidovorax anthurii</name>
    <dbReference type="NCBI Taxonomy" id="78229"/>
    <lineage>
        <taxon>Bacteria</taxon>
        <taxon>Pseudomonadati</taxon>
        <taxon>Pseudomonadota</taxon>
        <taxon>Betaproteobacteria</taxon>
        <taxon>Burkholderiales</taxon>
        <taxon>Comamonadaceae</taxon>
        <taxon>Paracidovorax</taxon>
    </lineage>
</organism>
<evidence type="ECO:0000313" key="1">
    <source>
        <dbReference type="EMBL" id="RAR85470.1"/>
    </source>
</evidence>
<keyword evidence="2" id="KW-1185">Reference proteome</keyword>
<dbReference type="PANTHER" id="PTHR42923">
    <property type="entry name" value="PROTOPORPHYRINOGEN OXIDASE"/>
    <property type="match status" value="1"/>
</dbReference>
<sequence>MPEQNAPQKIAILGGGLAALTTAYELTRQPGWQQKFDITIYQMGWRLGGKCATKRGPNDRIEEHGIHGFLGSYYNALPLMADCYEALGRPKDAPLATFEQAFLPESFVLMWEYDQGGFRRWPMTLPTNGLSPADASSLSSLRLWIAALIETAQALIDPGATPGLLQAHADVLRAGQKILEGLKAEFRKEGAEDTLGTGHPLLDDIWNWLRGALMPIIEAHDDLRRFYILLDYLMALVRGVLADRIFQNGFDSIDGENFSDWLQRHGASVLTTSSPLALNTVNLSYQYPQGDTARTARMGAGAYLHWSLRSYAYLGAFAWLFAAGTGETVIAPLYQVLRQRGVRFEFFHKVRDLVLSDDRKSVAAVEMGVQATLKDACGPYEPLVEVQGLPSWPAGPLYGQLVQGDALQAQDIDLESYWTPWQDVGTKTLRAGQDFDQVVFAISVGAVPYLCKDLLAADARWRAMVEKVPTVQTQTMQIWLNRTTADLGWDIPLKNPTDTVIGATYMNPLDGQVDFSHLLRWESWPAAGMPKSLWYFSGAMADYEPPPPLSDTGYPARAHARVKAQCIQYLQVCMGPLLPKATTNAVSPPGDPVGMDFSLLQDYDLACPGQGVQRFDQQFWRANIDPSERYVTSPPGSTAARIKAWDSGFSNLVLAGDWIYTGLNVGSAEGAAMGGRLASHAISGFPALGDIVGYPEDGGPPGDPVLQS</sequence>
<dbReference type="AlphaFoldDB" id="A0A328ZGL5"/>
<dbReference type="GO" id="GO:0016491">
    <property type="term" value="F:oxidoreductase activity"/>
    <property type="evidence" value="ECO:0007669"/>
    <property type="project" value="TreeGrafter"/>
</dbReference>
<name>A0A328ZGL5_9BURK</name>
<accession>A0A328ZGL5</accession>